<evidence type="ECO:0000256" key="1">
    <source>
        <dbReference type="SAM" id="MobiDB-lite"/>
    </source>
</evidence>
<dbReference type="Proteomes" id="UP000023152">
    <property type="component" value="Unassembled WGS sequence"/>
</dbReference>
<accession>X6P3Z2</accession>
<keyword evidence="3" id="KW-1185">Reference proteome</keyword>
<proteinExistence type="predicted"/>
<gene>
    <name evidence="2" type="ORF">RFI_03838</name>
</gene>
<reference evidence="2 3" key="1">
    <citation type="journal article" date="2013" name="Curr. Biol.">
        <title>The Genome of the Foraminiferan Reticulomyxa filosa.</title>
        <authorList>
            <person name="Glockner G."/>
            <person name="Hulsmann N."/>
            <person name="Schleicher M."/>
            <person name="Noegel A.A."/>
            <person name="Eichinger L."/>
            <person name="Gallinger C."/>
            <person name="Pawlowski J."/>
            <person name="Sierra R."/>
            <person name="Euteneuer U."/>
            <person name="Pillet L."/>
            <person name="Moustafa A."/>
            <person name="Platzer M."/>
            <person name="Groth M."/>
            <person name="Szafranski K."/>
            <person name="Schliwa M."/>
        </authorList>
    </citation>
    <scope>NUCLEOTIDE SEQUENCE [LARGE SCALE GENOMIC DNA]</scope>
</reference>
<organism evidence="2 3">
    <name type="scientific">Reticulomyxa filosa</name>
    <dbReference type="NCBI Taxonomy" id="46433"/>
    <lineage>
        <taxon>Eukaryota</taxon>
        <taxon>Sar</taxon>
        <taxon>Rhizaria</taxon>
        <taxon>Retaria</taxon>
        <taxon>Foraminifera</taxon>
        <taxon>Monothalamids</taxon>
        <taxon>Reticulomyxidae</taxon>
        <taxon>Reticulomyxa</taxon>
    </lineage>
</organism>
<feature type="region of interest" description="Disordered" evidence="1">
    <location>
        <begin position="217"/>
        <end position="241"/>
    </location>
</feature>
<feature type="compositionally biased region" description="Basic and acidic residues" evidence="1">
    <location>
        <begin position="231"/>
        <end position="241"/>
    </location>
</feature>
<evidence type="ECO:0000313" key="3">
    <source>
        <dbReference type="Proteomes" id="UP000023152"/>
    </source>
</evidence>
<name>X6P3Z2_RETFI</name>
<evidence type="ECO:0000313" key="2">
    <source>
        <dbReference type="EMBL" id="ETO33270.1"/>
    </source>
</evidence>
<dbReference type="AlphaFoldDB" id="X6P3Z2"/>
<dbReference type="EMBL" id="ASPP01003534">
    <property type="protein sequence ID" value="ETO33270.1"/>
    <property type="molecule type" value="Genomic_DNA"/>
</dbReference>
<protein>
    <submittedName>
        <fullName evidence="2">Uncharacterized protein</fullName>
    </submittedName>
</protein>
<sequence>MAHSLIKVFHSIFVHIKAVNSPLRNNFNAIIWCNIRQNKIIENGLNIANIEFDRRPRIQKIIDLKWINEEDVKVHYIILYFLYSHEGNDKIISIKKIDIDVLYFEEEILKSLHLQSLSIDVSFSINPATVWILDIGNVKDNGQHNNCSNQPKLDDIASYSILILFAIHKWSKHFHQQITGKKDKPKNVFQKLYIQTRKYVVNIEKENGNDDLATIRQKGQHRSHYNNQSADIDKEDAKVDV</sequence>
<comment type="caution">
    <text evidence="2">The sequence shown here is derived from an EMBL/GenBank/DDBJ whole genome shotgun (WGS) entry which is preliminary data.</text>
</comment>